<comment type="caution">
    <text evidence="1">The sequence shown here is derived from an EMBL/GenBank/DDBJ whole genome shotgun (WGS) entry which is preliminary data.</text>
</comment>
<dbReference type="AlphaFoldDB" id="A0A401PSQ3"/>
<dbReference type="Proteomes" id="UP000288216">
    <property type="component" value="Unassembled WGS sequence"/>
</dbReference>
<evidence type="ECO:0000313" key="1">
    <source>
        <dbReference type="EMBL" id="GCB76164.1"/>
    </source>
</evidence>
<evidence type="ECO:0000313" key="2">
    <source>
        <dbReference type="Proteomes" id="UP000288216"/>
    </source>
</evidence>
<name>A0A401PSQ3_SCYTO</name>
<sequence length="121" mass="13641">MQQLRDMEEVCYEKVLIQLKEGHQVMVFVHARNSTVRTAMALQEMAKNQGDIMYFAPNQSADYGSAEKQAANTVKALRIPGGEFCILHTPNPNTKANPNVTVMKHLSYQIQLNYCEVIIAL</sequence>
<accession>A0A401PSQ3</accession>
<reference evidence="1 2" key="1">
    <citation type="journal article" date="2018" name="Nat. Ecol. Evol.">
        <title>Shark genomes provide insights into elasmobranch evolution and the origin of vertebrates.</title>
        <authorList>
            <person name="Hara Y"/>
            <person name="Yamaguchi K"/>
            <person name="Onimaru K"/>
            <person name="Kadota M"/>
            <person name="Koyanagi M"/>
            <person name="Keeley SD"/>
            <person name="Tatsumi K"/>
            <person name="Tanaka K"/>
            <person name="Motone F"/>
            <person name="Kageyama Y"/>
            <person name="Nozu R"/>
            <person name="Adachi N"/>
            <person name="Nishimura O"/>
            <person name="Nakagawa R"/>
            <person name="Tanegashima C"/>
            <person name="Kiyatake I"/>
            <person name="Matsumoto R"/>
            <person name="Murakumo K"/>
            <person name="Nishida K"/>
            <person name="Terakita A"/>
            <person name="Kuratani S"/>
            <person name="Sato K"/>
            <person name="Hyodo S Kuraku.S."/>
        </authorList>
    </citation>
    <scope>NUCLEOTIDE SEQUENCE [LARGE SCALE GENOMIC DNA]</scope>
</reference>
<dbReference type="Gene3D" id="3.40.50.300">
    <property type="entry name" value="P-loop containing nucleotide triphosphate hydrolases"/>
    <property type="match status" value="1"/>
</dbReference>
<feature type="non-terminal residue" evidence="1">
    <location>
        <position position="1"/>
    </location>
</feature>
<keyword evidence="2" id="KW-1185">Reference proteome</keyword>
<gene>
    <name evidence="1" type="ORF">scyTo_0016526</name>
</gene>
<dbReference type="EMBL" id="BFAA01010029">
    <property type="protein sequence ID" value="GCB76164.1"/>
    <property type="molecule type" value="Genomic_DNA"/>
</dbReference>
<protein>
    <submittedName>
        <fullName evidence="1">Uncharacterized protein</fullName>
    </submittedName>
</protein>
<dbReference type="STRING" id="75743.A0A401PSQ3"/>
<dbReference type="InterPro" id="IPR027417">
    <property type="entry name" value="P-loop_NTPase"/>
</dbReference>
<dbReference type="OrthoDB" id="5575at2759"/>
<proteinExistence type="predicted"/>
<organism evidence="1 2">
    <name type="scientific">Scyliorhinus torazame</name>
    <name type="common">Cloudy catshark</name>
    <name type="synonym">Catulus torazame</name>
    <dbReference type="NCBI Taxonomy" id="75743"/>
    <lineage>
        <taxon>Eukaryota</taxon>
        <taxon>Metazoa</taxon>
        <taxon>Chordata</taxon>
        <taxon>Craniata</taxon>
        <taxon>Vertebrata</taxon>
        <taxon>Chondrichthyes</taxon>
        <taxon>Elasmobranchii</taxon>
        <taxon>Galeomorphii</taxon>
        <taxon>Galeoidea</taxon>
        <taxon>Carcharhiniformes</taxon>
        <taxon>Scyliorhinidae</taxon>
        <taxon>Scyliorhinus</taxon>
    </lineage>
</organism>